<dbReference type="Proteomes" id="UP000031549">
    <property type="component" value="Unassembled WGS sequence"/>
</dbReference>
<feature type="transmembrane region" description="Helical" evidence="2">
    <location>
        <begin position="54"/>
        <end position="75"/>
    </location>
</feature>
<organism evidence="3 4">
    <name type="scientific">Hassallia byssoidea VB512170</name>
    <dbReference type="NCBI Taxonomy" id="1304833"/>
    <lineage>
        <taxon>Bacteria</taxon>
        <taxon>Bacillati</taxon>
        <taxon>Cyanobacteriota</taxon>
        <taxon>Cyanophyceae</taxon>
        <taxon>Nostocales</taxon>
        <taxon>Tolypothrichaceae</taxon>
        <taxon>Hassallia</taxon>
    </lineage>
</organism>
<evidence type="ECO:0000256" key="1">
    <source>
        <dbReference type="SAM" id="MobiDB-lite"/>
    </source>
</evidence>
<protein>
    <submittedName>
        <fullName evidence="3">Uncharacterized protein</fullName>
    </submittedName>
</protein>
<accession>A0A846HDE4</accession>
<reference evidence="3 4" key="1">
    <citation type="journal article" date="2015" name="Genome Announc.">
        <title>Draft Genome Sequence of Cyanobacterium Hassallia byssoidea Strain VB512170, Isolated from Monuments in India.</title>
        <authorList>
            <person name="Singh D."/>
            <person name="Chandrababunaidu M.M."/>
            <person name="Panda A."/>
            <person name="Sen D."/>
            <person name="Bhattacharyya S."/>
            <person name="Adhikary S.P."/>
            <person name="Tripathy S."/>
        </authorList>
    </citation>
    <scope>NUCLEOTIDE SEQUENCE [LARGE SCALE GENOMIC DNA]</scope>
    <source>
        <strain evidence="3 4">VB512170</strain>
    </source>
</reference>
<dbReference type="EMBL" id="JTCM02000066">
    <property type="protein sequence ID" value="NEU75355.1"/>
    <property type="molecule type" value="Genomic_DNA"/>
</dbReference>
<comment type="caution">
    <text evidence="3">The sequence shown here is derived from an EMBL/GenBank/DDBJ whole genome shotgun (WGS) entry which is preliminary data.</text>
</comment>
<feature type="region of interest" description="Disordered" evidence="1">
    <location>
        <begin position="1633"/>
        <end position="1663"/>
    </location>
</feature>
<dbReference type="NCBIfam" id="NF038301">
    <property type="entry name" value="EPS_HpsA"/>
    <property type="match status" value="1"/>
</dbReference>
<dbReference type="RefSeq" id="WP_039743393.1">
    <property type="nucleotide sequence ID" value="NZ_JTCM02000066.1"/>
</dbReference>
<keyword evidence="2" id="KW-1133">Transmembrane helix</keyword>
<evidence type="ECO:0000313" key="3">
    <source>
        <dbReference type="EMBL" id="NEU75355.1"/>
    </source>
</evidence>
<keyword evidence="4" id="KW-1185">Reference proteome</keyword>
<keyword evidence="2" id="KW-0812">Transmembrane</keyword>
<evidence type="ECO:0000313" key="4">
    <source>
        <dbReference type="Proteomes" id="UP000031549"/>
    </source>
</evidence>
<keyword evidence="2" id="KW-0472">Membrane</keyword>
<sequence>MSSKRRLVKAIKILSRRFSKFSKKYLTAINKLINWLLRTLFITRRRRESANAGFVLPTVAMVALVVVLLTTAILFRSFDRAKNASNVRVNEAVLSAASPALERARAKIDRLFKDPRLPRSTPSDLSLAQVISDNVNQFTFGDETQLTVASEFKPASGIDKDKISNTAWKYPVDTDNDGKFDSYTLYGIYYKTPISVRKRSTVEARTQPMDEGTSSKCKSKIPTSANLVGSQGWYKVGSKLKRSIFVYTTTVPITDESLSGIPNKKRDQYKPFKGNRGFAALEYQQDRERIPLNNNAVLYEDDLEIAPGAGFQINGRIFTNGNLLTTKTDTGDEAKIRFYLISSDASCYYPEEENSRIVVAGNVINSRANSSAAGKGGVRVDLFDSQSYKDKSDEIDGTQKTVPAAVYGNTAAYNDEAYVKRINRLVEATIKEGKTLPDDVQKEIDRDRAADKTLTLEDARKEQLKIYFRQRTRRVPYAEIPFSNDPNDETALGAYKTTSPLQENGNSLRPVDKWVFPFNPANGTNASGYAEIGIKENGNKLYLSATDPKEREKIKRSKPEEDKEERIGDRILVGNNLPQFWYDSTKGRFISAADAAEQAVSGKVWDNSGGKERKRFPQAFQLDDLGITDRDDFWEKSAAQDPQNALDIVGGLRVVTGAGIYLPNGYTSTSTAAQLIAATTATRDIVWADTMPTGVNTPAQGLPNALTPYLQMRATVVYHYKDDPYDPKTPADYQAPIACVSSYYDPTNRQSATNREGLPDISKRVVAPALINTRDLALTTTVSAANAGNSHNGVVYSASSLSPTTYEAVLNYQANLKYPNGRYVNEQLKRAVEKGSGTLTLAEQSAVDSAVCALKIMDGSILAPTDSAVPHGAIMETAFLDARQIKAIDKPVATSSTTYDLDVELRQPLEVRTTVIDLDLLRRKSKGNNKFNVEEFLLPNSGIIYATRDDALLDGTKANTLERREKGTDKKDDIDKEVSATDFKLDPTRRPSGILLINGSRLDRKTTYRPEEKGLILASNLPVYIKAQLDTNGKGYFNRHTQEEFTDILLKESSDWSSTFYARKTLNDQFACRPGQFSECSTGETWRPASVISDSITVLSSSFEEGKREDGDYDLRDNAGNLAIGYDLNGNNTIENTDITLDENVLKLDLNGNGDMADTSVSTLDETKIQADIDGDGKIQTTAAKIKENNLTGTVIARLNGFWDNNFVTSRNFTDSQYSGSGGTGSSYFNNFVTPIQRRVQFPEYLMEICRKSTVAACTADDWVVGFDADSDKKVNWADAAENLKASKIPVDTLVNKLGAGTTARPALNEADQHYPRRVAFLRDTATGNLILTGGAAPNSRPIPLGISGTDNPPDSATDDAGKIKYYAFHTEGSYTKYDSSTNRPRLHQRALWFKTINTATANYGYKYPLWIENRTVLTNNRKTDQPLLVPVLQIQYPFITPTTDNITSLTESQNVQDNSNNWLQRATATETNLVFTQGNTPARPTETNGGLENFVRYLENWKDISHFASGAFIQFKRSSFATAPWQIATADYNNADTGYSLTKTTFGYPQGYRTTVTTDGGNLGRSPFYVPPKRFWGYDVALLTQLPDLFSQRFASPSTAEPNEYYREVARDDDWVKSLLCAAEDHEITEGGYDVATPGYSSNPKYDPYYAISKDQRPSSCQ</sequence>
<gene>
    <name evidence="3" type="ORF">PI95_023050</name>
</gene>
<dbReference type="InterPro" id="IPR049774">
    <property type="entry name" value="EPS_HpsA-like"/>
</dbReference>
<proteinExistence type="predicted"/>
<name>A0A846HDE4_9CYAN</name>
<evidence type="ECO:0000256" key="2">
    <source>
        <dbReference type="SAM" id="Phobius"/>
    </source>
</evidence>